<keyword evidence="3" id="KW-0238">DNA-binding</keyword>
<evidence type="ECO:0000313" key="7">
    <source>
        <dbReference type="Proteomes" id="UP000254031"/>
    </source>
</evidence>
<dbReference type="EMBL" id="UGPL01000006">
    <property type="protein sequence ID" value="STY66176.1"/>
    <property type="molecule type" value="Genomic_DNA"/>
</dbReference>
<gene>
    <name evidence="6" type="primary">qseD_1</name>
    <name evidence="6" type="ORF">NCTC9380_01458</name>
</gene>
<keyword evidence="4" id="KW-0804">Transcription</keyword>
<dbReference type="GO" id="GO:0003700">
    <property type="term" value="F:DNA-binding transcription factor activity"/>
    <property type="evidence" value="ECO:0007669"/>
    <property type="project" value="InterPro"/>
</dbReference>
<dbReference type="InterPro" id="IPR036388">
    <property type="entry name" value="WH-like_DNA-bd_sf"/>
</dbReference>
<dbReference type="Proteomes" id="UP000254031">
    <property type="component" value="Unassembled WGS sequence"/>
</dbReference>
<evidence type="ECO:0000256" key="3">
    <source>
        <dbReference type="ARBA" id="ARBA00023125"/>
    </source>
</evidence>
<sequence>MKNIETKWLEDFLTLEECRHFSQAAEKRNLSQSAFSRRILALEEVVGVKLFDRTSIPLQLTEQGKLFHSQTRNLLQQLQNNLDELLGHNCNLPNIKFAVAHSLSLSIMPKLIKKLSQTNENFIYSVEAIDVDQTVNTLIEGKSDFIFSFYDEKLMQPPFMSLEIMQSKLYPISPIDITGSALFSLNDKNIPLLNYTPNSYMGRLVNRKLANTIQLKTKFISSMS</sequence>
<dbReference type="PANTHER" id="PTHR30126">
    <property type="entry name" value="HTH-TYPE TRANSCRIPTIONAL REGULATOR"/>
    <property type="match status" value="1"/>
</dbReference>
<dbReference type="SUPFAM" id="SSF53850">
    <property type="entry name" value="Periplasmic binding protein-like II"/>
    <property type="match status" value="1"/>
</dbReference>
<proteinExistence type="inferred from homology"/>
<evidence type="ECO:0000256" key="2">
    <source>
        <dbReference type="ARBA" id="ARBA00023015"/>
    </source>
</evidence>
<organism evidence="6 7">
    <name type="scientific">Mannheimia haemolytica</name>
    <name type="common">Pasteurella haemolytica</name>
    <dbReference type="NCBI Taxonomy" id="75985"/>
    <lineage>
        <taxon>Bacteria</taxon>
        <taxon>Pseudomonadati</taxon>
        <taxon>Pseudomonadota</taxon>
        <taxon>Gammaproteobacteria</taxon>
        <taxon>Pasteurellales</taxon>
        <taxon>Pasteurellaceae</taxon>
        <taxon>Mannheimia</taxon>
    </lineage>
</organism>
<dbReference type="AlphaFoldDB" id="A0A378NED3"/>
<evidence type="ECO:0000259" key="5">
    <source>
        <dbReference type="PROSITE" id="PS50931"/>
    </source>
</evidence>
<protein>
    <submittedName>
        <fullName evidence="6">Quorum-sensing regulator protein D</fullName>
    </submittedName>
</protein>
<dbReference type="InterPro" id="IPR000847">
    <property type="entry name" value="LysR_HTH_N"/>
</dbReference>
<keyword evidence="2" id="KW-0805">Transcription regulation</keyword>
<reference evidence="6 7" key="1">
    <citation type="submission" date="2018-06" db="EMBL/GenBank/DDBJ databases">
        <authorList>
            <consortium name="Pathogen Informatics"/>
            <person name="Doyle S."/>
        </authorList>
    </citation>
    <scope>NUCLEOTIDE SEQUENCE [LARGE SCALE GENOMIC DNA]</scope>
    <source>
        <strain evidence="6 7">NCTC9380</strain>
    </source>
</reference>
<comment type="similarity">
    <text evidence="1">Belongs to the LysR transcriptional regulatory family.</text>
</comment>
<dbReference type="PROSITE" id="PS50931">
    <property type="entry name" value="HTH_LYSR"/>
    <property type="match status" value="1"/>
</dbReference>
<dbReference type="Pfam" id="PF00126">
    <property type="entry name" value="HTH_1"/>
    <property type="match status" value="1"/>
</dbReference>
<accession>A0A378NED3</accession>
<dbReference type="GO" id="GO:0000976">
    <property type="term" value="F:transcription cis-regulatory region binding"/>
    <property type="evidence" value="ECO:0007669"/>
    <property type="project" value="TreeGrafter"/>
</dbReference>
<dbReference type="FunFam" id="1.10.10.10:FF:000001">
    <property type="entry name" value="LysR family transcriptional regulator"/>
    <property type="match status" value="1"/>
</dbReference>
<dbReference type="Gene3D" id="1.10.10.10">
    <property type="entry name" value="Winged helix-like DNA-binding domain superfamily/Winged helix DNA-binding domain"/>
    <property type="match status" value="1"/>
</dbReference>
<dbReference type="InterPro" id="IPR036390">
    <property type="entry name" value="WH_DNA-bd_sf"/>
</dbReference>
<feature type="domain" description="HTH lysR-type" evidence="5">
    <location>
        <begin position="4"/>
        <end position="61"/>
    </location>
</feature>
<dbReference type="PRINTS" id="PR00039">
    <property type="entry name" value="HTHLYSR"/>
</dbReference>
<evidence type="ECO:0000256" key="1">
    <source>
        <dbReference type="ARBA" id="ARBA00009437"/>
    </source>
</evidence>
<evidence type="ECO:0000256" key="4">
    <source>
        <dbReference type="ARBA" id="ARBA00023163"/>
    </source>
</evidence>
<dbReference type="SUPFAM" id="SSF46785">
    <property type="entry name" value="Winged helix' DNA-binding domain"/>
    <property type="match status" value="1"/>
</dbReference>
<dbReference type="PANTHER" id="PTHR30126:SF2">
    <property type="entry name" value="HTH-TYPE TRANSCRIPTIONAL REGULATOR YJIE"/>
    <property type="match status" value="1"/>
</dbReference>
<evidence type="ECO:0000313" key="6">
    <source>
        <dbReference type="EMBL" id="STY66176.1"/>
    </source>
</evidence>
<name>A0A378NED3_MANHA</name>